<gene>
    <name evidence="2" type="ORF">HHI36_002523</name>
</gene>
<evidence type="ECO:0000313" key="2">
    <source>
        <dbReference type="EMBL" id="KAL3288072.1"/>
    </source>
</evidence>
<feature type="compositionally biased region" description="Basic and acidic residues" evidence="1">
    <location>
        <begin position="89"/>
        <end position="103"/>
    </location>
</feature>
<name>A0ABD2PBJ8_9CUCU</name>
<organism evidence="2 3">
    <name type="scientific">Cryptolaemus montrouzieri</name>
    <dbReference type="NCBI Taxonomy" id="559131"/>
    <lineage>
        <taxon>Eukaryota</taxon>
        <taxon>Metazoa</taxon>
        <taxon>Ecdysozoa</taxon>
        <taxon>Arthropoda</taxon>
        <taxon>Hexapoda</taxon>
        <taxon>Insecta</taxon>
        <taxon>Pterygota</taxon>
        <taxon>Neoptera</taxon>
        <taxon>Endopterygota</taxon>
        <taxon>Coleoptera</taxon>
        <taxon>Polyphaga</taxon>
        <taxon>Cucujiformia</taxon>
        <taxon>Coccinelloidea</taxon>
        <taxon>Coccinellidae</taxon>
        <taxon>Scymninae</taxon>
        <taxon>Scymnini</taxon>
        <taxon>Cryptolaemus</taxon>
    </lineage>
</organism>
<evidence type="ECO:0008006" key="4">
    <source>
        <dbReference type="Google" id="ProtNLM"/>
    </source>
</evidence>
<dbReference type="Proteomes" id="UP001516400">
    <property type="component" value="Unassembled WGS sequence"/>
</dbReference>
<dbReference type="EMBL" id="JABFTP020000185">
    <property type="protein sequence ID" value="KAL3288072.1"/>
    <property type="molecule type" value="Genomic_DNA"/>
</dbReference>
<feature type="region of interest" description="Disordered" evidence="1">
    <location>
        <begin position="45"/>
        <end position="103"/>
    </location>
</feature>
<comment type="caution">
    <text evidence="2">The sequence shown here is derived from an EMBL/GenBank/DDBJ whole genome shotgun (WGS) entry which is preliminary data.</text>
</comment>
<keyword evidence="3" id="KW-1185">Reference proteome</keyword>
<evidence type="ECO:0000256" key="1">
    <source>
        <dbReference type="SAM" id="MobiDB-lite"/>
    </source>
</evidence>
<sequence>MYSFIGGGIFVSLYMCARMTVVSDVIRLNSGNMQDVICNLASKGQIREEETTSSTQQNHLDSIKRSMVHKQRPTQEGNGNRHTRRNHHTTNDEDNRPDGRPRK</sequence>
<accession>A0ABD2PBJ8</accession>
<protein>
    <recommendedName>
        <fullName evidence="4">Secreted protein</fullName>
    </recommendedName>
</protein>
<dbReference type="AlphaFoldDB" id="A0ABD2PBJ8"/>
<evidence type="ECO:0000313" key="3">
    <source>
        <dbReference type="Proteomes" id="UP001516400"/>
    </source>
</evidence>
<proteinExistence type="predicted"/>
<reference evidence="2 3" key="1">
    <citation type="journal article" date="2021" name="BMC Biol.">
        <title>Horizontally acquired antibacterial genes associated with adaptive radiation of ladybird beetles.</title>
        <authorList>
            <person name="Li H.S."/>
            <person name="Tang X.F."/>
            <person name="Huang Y.H."/>
            <person name="Xu Z.Y."/>
            <person name="Chen M.L."/>
            <person name="Du X.Y."/>
            <person name="Qiu B.Y."/>
            <person name="Chen P.T."/>
            <person name="Zhang W."/>
            <person name="Slipinski A."/>
            <person name="Escalona H.E."/>
            <person name="Waterhouse R.M."/>
            <person name="Zwick A."/>
            <person name="Pang H."/>
        </authorList>
    </citation>
    <scope>NUCLEOTIDE SEQUENCE [LARGE SCALE GENOMIC DNA]</scope>
    <source>
        <strain evidence="2">SYSU2018</strain>
    </source>
</reference>